<feature type="domain" description="Glycosyltransferase subfamily 4-like N-terminal" evidence="2">
    <location>
        <begin position="15"/>
        <end position="180"/>
    </location>
</feature>
<dbReference type="PANTHER" id="PTHR45947">
    <property type="entry name" value="SULFOQUINOVOSYL TRANSFERASE SQD2"/>
    <property type="match status" value="1"/>
</dbReference>
<dbReference type="SUPFAM" id="SSF53756">
    <property type="entry name" value="UDP-Glycosyltransferase/glycogen phosphorylase"/>
    <property type="match status" value="1"/>
</dbReference>
<sequence>MRILHLGKYYAPQRGGIERHTQALAEACVQAGDAVAVLVHRAPGNWRRAHDVIAGVEVRRAGCIAAPVYTPLSPSFPFELARALREFSPDLLHLHLPNPSCFAVLASPAARRLPWLVHWHADVPPDAPDWRLRLGYRFYRPFERALLARAAAVIATSQPYFEASRALQPWHAKVHVVPLGIDEAGPAAPRPELWPATSGLRLLAVGRLGRYKGFDVLVEALASTPDASLLLVGDGECALELRALARARGVDARIAFAGDVDDATLETAYAGADAFVLPSLDRGEAFGLVLLEAMRAGLPVVASAIPGSGVGFVVADGESGLLVAPGDRVALAAALARLHDPGLRMRLGDAGRERWLARFTLARSVHAVRELYAAAGSSGALRSSG</sequence>
<gene>
    <name evidence="3" type="ORF">EV148_102282</name>
</gene>
<dbReference type="EMBL" id="SLWQ01000002">
    <property type="protein sequence ID" value="TCO41928.1"/>
    <property type="molecule type" value="Genomic_DNA"/>
</dbReference>
<dbReference type="GO" id="GO:0016758">
    <property type="term" value="F:hexosyltransferase activity"/>
    <property type="evidence" value="ECO:0007669"/>
    <property type="project" value="TreeGrafter"/>
</dbReference>
<evidence type="ECO:0000259" key="2">
    <source>
        <dbReference type="Pfam" id="PF13579"/>
    </source>
</evidence>
<dbReference type="InterPro" id="IPR050194">
    <property type="entry name" value="Glycosyltransferase_grp1"/>
</dbReference>
<dbReference type="Gene3D" id="3.40.50.2000">
    <property type="entry name" value="Glycogen Phosphorylase B"/>
    <property type="match status" value="2"/>
</dbReference>
<keyword evidence="4" id="KW-1185">Reference proteome</keyword>
<organism evidence="3 4">
    <name type="scientific">Dokdonella fugitiva</name>
    <dbReference type="NCBI Taxonomy" id="328517"/>
    <lineage>
        <taxon>Bacteria</taxon>
        <taxon>Pseudomonadati</taxon>
        <taxon>Pseudomonadota</taxon>
        <taxon>Gammaproteobacteria</taxon>
        <taxon>Lysobacterales</taxon>
        <taxon>Rhodanobacteraceae</taxon>
        <taxon>Dokdonella</taxon>
    </lineage>
</organism>
<proteinExistence type="predicted"/>
<dbReference type="PANTHER" id="PTHR45947:SF3">
    <property type="entry name" value="SULFOQUINOVOSYL TRANSFERASE SQD2"/>
    <property type="match status" value="1"/>
</dbReference>
<dbReference type="Pfam" id="PF00534">
    <property type="entry name" value="Glycos_transf_1"/>
    <property type="match status" value="1"/>
</dbReference>
<dbReference type="RefSeq" id="WP_131994764.1">
    <property type="nucleotide sequence ID" value="NZ_SLWQ01000002.1"/>
</dbReference>
<reference evidence="3 4" key="1">
    <citation type="journal article" date="2015" name="Stand. Genomic Sci.">
        <title>Genomic Encyclopedia of Bacterial and Archaeal Type Strains, Phase III: the genomes of soil and plant-associated and newly described type strains.</title>
        <authorList>
            <person name="Whitman W.B."/>
            <person name="Woyke T."/>
            <person name="Klenk H.P."/>
            <person name="Zhou Y."/>
            <person name="Lilburn T.G."/>
            <person name="Beck B.J."/>
            <person name="De Vos P."/>
            <person name="Vandamme P."/>
            <person name="Eisen J.A."/>
            <person name="Garrity G."/>
            <person name="Hugenholtz P."/>
            <person name="Kyrpides N.C."/>
        </authorList>
    </citation>
    <scope>NUCLEOTIDE SEQUENCE [LARGE SCALE GENOMIC DNA]</scope>
    <source>
        <strain evidence="3 4">A3</strain>
    </source>
</reference>
<dbReference type="InterPro" id="IPR028098">
    <property type="entry name" value="Glyco_trans_4-like_N"/>
</dbReference>
<keyword evidence="3" id="KW-0808">Transferase</keyword>
<accession>A0A4R2IEA1</accession>
<dbReference type="AlphaFoldDB" id="A0A4R2IEA1"/>
<protein>
    <submittedName>
        <fullName evidence="3">Glycosyltransferase involved in cell wall biosynthesis</fullName>
    </submittedName>
</protein>
<evidence type="ECO:0000259" key="1">
    <source>
        <dbReference type="Pfam" id="PF00534"/>
    </source>
</evidence>
<dbReference type="Proteomes" id="UP000294862">
    <property type="component" value="Unassembled WGS sequence"/>
</dbReference>
<comment type="caution">
    <text evidence="3">The sequence shown here is derived from an EMBL/GenBank/DDBJ whole genome shotgun (WGS) entry which is preliminary data.</text>
</comment>
<dbReference type="InterPro" id="IPR001296">
    <property type="entry name" value="Glyco_trans_1"/>
</dbReference>
<evidence type="ECO:0000313" key="4">
    <source>
        <dbReference type="Proteomes" id="UP000294862"/>
    </source>
</evidence>
<dbReference type="Pfam" id="PF13579">
    <property type="entry name" value="Glyco_trans_4_4"/>
    <property type="match status" value="1"/>
</dbReference>
<evidence type="ECO:0000313" key="3">
    <source>
        <dbReference type="EMBL" id="TCO41928.1"/>
    </source>
</evidence>
<feature type="domain" description="Glycosyl transferase family 1" evidence="1">
    <location>
        <begin position="202"/>
        <end position="354"/>
    </location>
</feature>
<dbReference type="OrthoDB" id="6194329at2"/>
<name>A0A4R2IEA1_9GAMM</name>